<feature type="domain" description="Thc1 RRM" evidence="2">
    <location>
        <begin position="234"/>
        <end position="302"/>
    </location>
</feature>
<dbReference type="EMBL" id="JAEPRB010000024">
    <property type="protein sequence ID" value="KAG2225722.1"/>
    <property type="molecule type" value="Genomic_DNA"/>
</dbReference>
<protein>
    <recommendedName>
        <fullName evidence="2">Thc1 RRM domain-containing protein</fullName>
    </recommendedName>
</protein>
<dbReference type="Gene3D" id="3.30.70.330">
    <property type="match status" value="1"/>
</dbReference>
<reference evidence="3 4" key="1">
    <citation type="submission" date="2020-12" db="EMBL/GenBank/DDBJ databases">
        <title>Metabolic potential, ecology and presence of endohyphal bacteria is reflected in genomic diversity of Mucoromycotina.</title>
        <authorList>
            <person name="Muszewska A."/>
            <person name="Okrasinska A."/>
            <person name="Steczkiewicz K."/>
            <person name="Drgas O."/>
            <person name="Orlowska M."/>
            <person name="Perlinska-Lenart U."/>
            <person name="Aleksandrzak-Piekarczyk T."/>
            <person name="Szatraj K."/>
            <person name="Zielenkiewicz U."/>
            <person name="Pilsyk S."/>
            <person name="Malc E."/>
            <person name="Mieczkowski P."/>
            <person name="Kruszewska J.S."/>
            <person name="Biernat P."/>
            <person name="Pawlowska J."/>
        </authorList>
    </citation>
    <scope>NUCLEOTIDE SEQUENCE [LARGE SCALE GENOMIC DNA]</scope>
    <source>
        <strain evidence="3 4">CBS 142.35</strain>
    </source>
</reference>
<sequence length="349" mass="40453">MNGMEEQQQQFKSKRNSTYVPMHRRSSSISDRPIIQDDDNQHHLKRLSQKSQDTGNFDSRRSSRQFAWSRQQQQQQQQQRRYYDDGEDSDDVSFASTPANRFSRNGQGGGGGGVYYDDNNDNNNNSSSRRSTTGDKLHYALENLLIHEEQQQQQQQQQGQQGQQYEWEELLRQYDRYEDVSNNNTTFPSNNSMSIEDMKAANRKSKRASRIMDPFNEPPAEVPLVEEPTVILDCYDFPSAFKTHHLHDIFREYENMRGGYRIKWMDDTRALIIFEHPTTAKKAYIDNVSNPLAKIRPYNGPTDFLKSPTVSQSPRRPQSVDVKRTSYNGFGGLKSPVRPERHSIRGGVV</sequence>
<name>A0A8H7SAE6_9FUNG</name>
<accession>A0A8H7SAE6</accession>
<proteinExistence type="predicted"/>
<comment type="caution">
    <text evidence="3">The sequence shown here is derived from an EMBL/GenBank/DDBJ whole genome shotgun (WGS) entry which is preliminary data.</text>
</comment>
<evidence type="ECO:0000313" key="4">
    <source>
        <dbReference type="Proteomes" id="UP000646827"/>
    </source>
</evidence>
<dbReference type="InterPro" id="IPR053800">
    <property type="entry name" value="Thc1_RRM"/>
</dbReference>
<evidence type="ECO:0000313" key="3">
    <source>
        <dbReference type="EMBL" id="KAG2225722.1"/>
    </source>
</evidence>
<dbReference type="AlphaFoldDB" id="A0A8H7SAE6"/>
<dbReference type="InterPro" id="IPR039884">
    <property type="entry name" value="R3HC1/R3HCL"/>
</dbReference>
<dbReference type="Proteomes" id="UP000646827">
    <property type="component" value="Unassembled WGS sequence"/>
</dbReference>
<evidence type="ECO:0000259" key="2">
    <source>
        <dbReference type="Pfam" id="PF22877"/>
    </source>
</evidence>
<dbReference type="InterPro" id="IPR012677">
    <property type="entry name" value="Nucleotide-bd_a/b_plait_sf"/>
</dbReference>
<feature type="compositionally biased region" description="Polar residues" evidence="1">
    <location>
        <begin position="1"/>
        <end position="19"/>
    </location>
</feature>
<dbReference type="Pfam" id="PF22877">
    <property type="entry name" value="RRM_Thc1"/>
    <property type="match status" value="1"/>
</dbReference>
<evidence type="ECO:0000256" key="1">
    <source>
        <dbReference type="SAM" id="MobiDB-lite"/>
    </source>
</evidence>
<organism evidence="3 4">
    <name type="scientific">Circinella minor</name>
    <dbReference type="NCBI Taxonomy" id="1195481"/>
    <lineage>
        <taxon>Eukaryota</taxon>
        <taxon>Fungi</taxon>
        <taxon>Fungi incertae sedis</taxon>
        <taxon>Mucoromycota</taxon>
        <taxon>Mucoromycotina</taxon>
        <taxon>Mucoromycetes</taxon>
        <taxon>Mucorales</taxon>
        <taxon>Lichtheimiaceae</taxon>
        <taxon>Circinella</taxon>
    </lineage>
</organism>
<dbReference type="OrthoDB" id="5418203at2759"/>
<keyword evidence="4" id="KW-1185">Reference proteome</keyword>
<gene>
    <name evidence="3" type="ORF">INT45_011390</name>
</gene>
<feature type="region of interest" description="Disordered" evidence="1">
    <location>
        <begin position="303"/>
        <end position="349"/>
    </location>
</feature>
<feature type="region of interest" description="Disordered" evidence="1">
    <location>
        <begin position="1"/>
        <end position="132"/>
    </location>
</feature>
<feature type="compositionally biased region" description="Low complexity" evidence="1">
    <location>
        <begin position="64"/>
        <end position="80"/>
    </location>
</feature>
<feature type="compositionally biased region" description="Low complexity" evidence="1">
    <location>
        <begin position="115"/>
        <end position="131"/>
    </location>
</feature>
<dbReference type="PANTHER" id="PTHR21678:SF0">
    <property type="entry name" value="C3H1-TYPE DOMAIN-CONTAINING PROTEIN"/>
    <property type="match status" value="1"/>
</dbReference>
<dbReference type="PANTHER" id="PTHR21678">
    <property type="entry name" value="GROWTH INHIBITION AND DIFFERENTIATION RELATED PROTEIN 88"/>
    <property type="match status" value="1"/>
</dbReference>